<dbReference type="RefSeq" id="WP_242503735.1">
    <property type="nucleotide sequence ID" value="NZ_RYUN01000007.1"/>
</dbReference>
<protein>
    <submittedName>
        <fullName evidence="1">Uncharacterized protein</fullName>
    </submittedName>
</protein>
<comment type="caution">
    <text evidence="1">The sequence shown here is derived from an EMBL/GenBank/DDBJ whole genome shotgun (WGS) entry which is preliminary data.</text>
</comment>
<proteinExistence type="predicted"/>
<evidence type="ECO:0000313" key="2">
    <source>
        <dbReference type="Proteomes" id="UP000294221"/>
    </source>
</evidence>
<accession>A0A4Q5A8J2</accession>
<gene>
    <name evidence="1" type="ORF">PG2054B_0967</name>
</gene>
<evidence type="ECO:0000313" key="1">
    <source>
        <dbReference type="EMBL" id="RYQ20513.1"/>
    </source>
</evidence>
<name>A0A4Q5A8J2_9BIFI</name>
<dbReference type="Proteomes" id="UP000294221">
    <property type="component" value="Unassembled WGS sequence"/>
</dbReference>
<reference evidence="1 2" key="1">
    <citation type="submission" date="2018-12" db="EMBL/GenBank/DDBJ databases">
        <title>Unveiling genomic diversity among members of the Bifidobacterium pseudolongum species, a widely distributed gut commensal of the animal kingdom.</title>
        <authorList>
            <person name="Lugli G.A."/>
            <person name="Duranti S."/>
            <person name="Albert K."/>
            <person name="Mancabelli L."/>
            <person name="Napoli S."/>
            <person name="Viappiani A."/>
            <person name="Anzalone R."/>
            <person name="Longhi G."/>
            <person name="Milani C."/>
            <person name="Turroni F."/>
            <person name="Alessandri G."/>
            <person name="Sela D.A."/>
            <person name="Van Sinderen D."/>
            <person name="Ventura M."/>
        </authorList>
    </citation>
    <scope>NUCLEOTIDE SEQUENCE [LARGE SCALE GENOMIC DNA]</scope>
    <source>
        <strain evidence="1 2">2054B</strain>
    </source>
</reference>
<sequence>MWGGVGAAHAEERDTLGDSVLNAYNAFNGMRFEKVSHPQSGLRAADGVVDYIGNGMIAEADKGQGDRGQSYSYAAASHGDWVYIGTMYGGLGVQAILSHGMASNMGMSAEAAKNLMQTMYAGRMYLGEPDGKSAGGMLFKFNVKTGETKILMSKSAGIEGGKGIIPTFRSAFEMNGKLYFEGMVMDTANPDLDQREIQTAIAM</sequence>
<dbReference type="AlphaFoldDB" id="A0A4Q5A8J2"/>
<dbReference type="EMBL" id="RYUN01000007">
    <property type="protein sequence ID" value="RYQ20513.1"/>
    <property type="molecule type" value="Genomic_DNA"/>
</dbReference>
<organism evidence="1 2">
    <name type="scientific">Bifidobacterium pseudolongum subsp. pseudolongum</name>
    <dbReference type="NCBI Taxonomy" id="31954"/>
    <lineage>
        <taxon>Bacteria</taxon>
        <taxon>Bacillati</taxon>
        <taxon>Actinomycetota</taxon>
        <taxon>Actinomycetes</taxon>
        <taxon>Bifidobacteriales</taxon>
        <taxon>Bifidobacteriaceae</taxon>
        <taxon>Bifidobacterium</taxon>
    </lineage>
</organism>